<evidence type="ECO:0000313" key="4">
    <source>
        <dbReference type="EMBL" id="MCQ5062162.1"/>
    </source>
</evidence>
<dbReference type="PANTHER" id="PTHR33988:SF2">
    <property type="entry name" value="ENDORIBONUCLEASE MAZF"/>
    <property type="match status" value="1"/>
</dbReference>
<dbReference type="Pfam" id="PF02452">
    <property type="entry name" value="PemK_toxin"/>
    <property type="match status" value="1"/>
</dbReference>
<evidence type="ECO:0000256" key="3">
    <source>
        <dbReference type="PIRNR" id="PIRNR033490"/>
    </source>
</evidence>
<dbReference type="GO" id="GO:0004521">
    <property type="term" value="F:RNA endonuclease activity"/>
    <property type="evidence" value="ECO:0007669"/>
    <property type="project" value="TreeGrafter"/>
</dbReference>
<organism evidence="5 7">
    <name type="scientific">Faecalibacillus intestinalis</name>
    <dbReference type="NCBI Taxonomy" id="1982626"/>
    <lineage>
        <taxon>Bacteria</taxon>
        <taxon>Bacillati</taxon>
        <taxon>Bacillota</taxon>
        <taxon>Erysipelotrichia</taxon>
        <taxon>Erysipelotrichales</taxon>
        <taxon>Coprobacillaceae</taxon>
        <taxon>Faecalibacillus</taxon>
    </lineage>
</organism>
<evidence type="ECO:0000256" key="2">
    <source>
        <dbReference type="ARBA" id="ARBA00022649"/>
    </source>
</evidence>
<dbReference type="GO" id="GO:0016075">
    <property type="term" value="P:rRNA catabolic process"/>
    <property type="evidence" value="ECO:0007669"/>
    <property type="project" value="TreeGrafter"/>
</dbReference>
<dbReference type="InterPro" id="IPR003477">
    <property type="entry name" value="PemK-like"/>
</dbReference>
<dbReference type="EMBL" id="PYLQ01000019">
    <property type="protein sequence ID" value="PST39396.1"/>
    <property type="molecule type" value="Genomic_DNA"/>
</dbReference>
<protein>
    <recommendedName>
        <fullName evidence="3">mRNA interferase</fullName>
        <ecNumber evidence="3">3.1.-.-</ecNumber>
    </recommendedName>
</protein>
<evidence type="ECO:0000256" key="1">
    <source>
        <dbReference type="ARBA" id="ARBA00007521"/>
    </source>
</evidence>
<accession>A0A2T3FSS7</accession>
<dbReference type="EC" id="3.1.-.-" evidence="3"/>
<dbReference type="SUPFAM" id="SSF50118">
    <property type="entry name" value="Cell growth inhibitor/plasmid maintenance toxic component"/>
    <property type="match status" value="1"/>
</dbReference>
<dbReference type="GO" id="GO:0016787">
    <property type="term" value="F:hydrolase activity"/>
    <property type="evidence" value="ECO:0007669"/>
    <property type="project" value="UniProtKB-KW"/>
</dbReference>
<comment type="function">
    <text evidence="3">Toxic component of a type II toxin-antitoxin (TA) system.</text>
</comment>
<keyword evidence="3" id="KW-0378">Hydrolase</keyword>
<dbReference type="GO" id="GO:0006402">
    <property type="term" value="P:mRNA catabolic process"/>
    <property type="evidence" value="ECO:0007669"/>
    <property type="project" value="TreeGrafter"/>
</dbReference>
<dbReference type="Proteomes" id="UP000240974">
    <property type="component" value="Unassembled WGS sequence"/>
</dbReference>
<proteinExistence type="inferred from homology"/>
<dbReference type="RefSeq" id="WP_107030384.1">
    <property type="nucleotide sequence ID" value="NZ_DBFOUQ010000063.1"/>
</dbReference>
<dbReference type="GO" id="GO:0003677">
    <property type="term" value="F:DNA binding"/>
    <property type="evidence" value="ECO:0007669"/>
    <property type="project" value="InterPro"/>
</dbReference>
<dbReference type="InterPro" id="IPR011067">
    <property type="entry name" value="Plasmid_toxin/cell-grow_inhib"/>
</dbReference>
<keyword evidence="7" id="KW-1185">Reference proteome</keyword>
<evidence type="ECO:0000313" key="6">
    <source>
        <dbReference type="EMBL" id="PST39396.1"/>
    </source>
</evidence>
<reference evidence="4" key="2">
    <citation type="submission" date="2022-06" db="EMBL/GenBank/DDBJ databases">
        <title>Isolation of gut microbiota from human fecal samples.</title>
        <authorList>
            <person name="Pamer E.G."/>
            <person name="Barat B."/>
            <person name="Waligurski E."/>
            <person name="Medina S."/>
            <person name="Paddock L."/>
            <person name="Mostad J."/>
        </authorList>
    </citation>
    <scope>NUCLEOTIDE SEQUENCE</scope>
    <source>
        <strain evidence="4">DFI.6.24</strain>
    </source>
</reference>
<dbReference type="Proteomes" id="UP001204814">
    <property type="component" value="Unassembled WGS sequence"/>
</dbReference>
<gene>
    <name evidence="6" type="ORF">C7U54_11470</name>
    <name evidence="5" type="ORF">C7U54_11705</name>
    <name evidence="4" type="ORF">NE542_10085</name>
</gene>
<comment type="similarity">
    <text evidence="1 3">Belongs to the PemK/MazF family.</text>
</comment>
<dbReference type="EMBL" id="JANGBO010000009">
    <property type="protein sequence ID" value="MCQ5062162.1"/>
    <property type="molecule type" value="Genomic_DNA"/>
</dbReference>
<keyword evidence="2" id="KW-1277">Toxin-antitoxin system</keyword>
<comment type="caution">
    <text evidence="5">The sequence shown here is derived from an EMBL/GenBank/DDBJ whole genome shotgun (WGS) entry which is preliminary data.</text>
</comment>
<dbReference type="PANTHER" id="PTHR33988">
    <property type="entry name" value="ENDORIBONUCLEASE MAZF-RELATED"/>
    <property type="match status" value="1"/>
</dbReference>
<dbReference type="Gene3D" id="2.30.30.110">
    <property type="match status" value="1"/>
</dbReference>
<keyword evidence="3" id="KW-0540">Nuclease</keyword>
<dbReference type="AlphaFoldDB" id="A0A2T3FSS7"/>
<keyword evidence="3" id="KW-0255">Endonuclease</keyword>
<name>A0A2T3FSS7_9FIRM</name>
<evidence type="ECO:0000313" key="7">
    <source>
        <dbReference type="Proteomes" id="UP000240974"/>
    </source>
</evidence>
<sequence length="117" mass="13166">MKLIENIVRGEIYMADLDPCIGSEQGGIRPVVIIQNNTGNRFSTTTIVAPITTKLGKAYLPTHLVISKRTGIYKKSMILLEQIRIIDKSRLLEKLSILEDQEIDLMDRSLRISIGLN</sequence>
<dbReference type="EMBL" id="PYLQ01000020">
    <property type="protein sequence ID" value="PST38335.1"/>
    <property type="molecule type" value="Genomic_DNA"/>
</dbReference>
<evidence type="ECO:0000313" key="5">
    <source>
        <dbReference type="EMBL" id="PST38335.1"/>
    </source>
</evidence>
<reference evidence="5 7" key="1">
    <citation type="journal article" date="2019" name="Int. J. Syst. Evol. Microbiol.">
        <title>Faecalibacillus intestinalis gen. nov., sp. nov. and Faecalibacillus faecis sp. nov., isolated from human faeces.</title>
        <authorList>
            <person name="Seo B."/>
            <person name="Jeon K."/>
            <person name="Baek I."/>
            <person name="Lee Y.M."/>
            <person name="Baek K."/>
            <person name="Ko G."/>
        </authorList>
    </citation>
    <scope>NUCLEOTIDE SEQUENCE [LARGE SCALE GENOMIC DNA]</scope>
    <source>
        <strain evidence="5 7">SNUG30099</strain>
    </source>
</reference>
<dbReference type="PIRSF" id="PIRSF033490">
    <property type="entry name" value="MazF"/>
    <property type="match status" value="1"/>
</dbReference>